<dbReference type="PANTHER" id="PTHR31642:SF316">
    <property type="entry name" value="PROTEIN ECERIFERUM 26-LIKE"/>
    <property type="match status" value="1"/>
</dbReference>
<reference evidence="2 3" key="1">
    <citation type="submission" date="2021-07" db="EMBL/GenBank/DDBJ databases">
        <title>The Aristolochia fimbriata genome: insights into angiosperm evolution, floral development and chemical biosynthesis.</title>
        <authorList>
            <person name="Jiao Y."/>
        </authorList>
    </citation>
    <scope>NUCLEOTIDE SEQUENCE [LARGE SCALE GENOMIC DNA]</scope>
    <source>
        <strain evidence="2">IBCAS-2021</strain>
        <tissue evidence="2">Leaf</tissue>
    </source>
</reference>
<keyword evidence="3" id="KW-1185">Reference proteome</keyword>
<sequence length="457" mass="50207">MAREGVPKGGRVKVKGIMSSVSSTPVAPGKTYPLSLLDHAMGLHHIRMVFYYRSDPAEPSCPVERERLKDSLTETLSFYPPVTGRLRIRDNGNWEVKCSDAGVRVIEATVGCTMDEWLRTFTPQEELQLTYWLDMPQDPSIWSPYYVQINEFQGGGIAVGLSCTHMHADPTCTTLFVGSWSDVHRGDTITHPPFFHPPGLRGRPTPNADTDSARYYEAKSKAHLPSSPSPPILMSTATFRFSEETVKKLLSQIQYPEATPFDALAALFWVSAARAKGVDPPSRLSLGFDLRKLLHAPLPRGFYGNALHFTNAVLTEAAGGETGGKAPCLGEAAGAIRSRLSGLGEEDFWSAIDWLESQKDADGKFAPPFRMYGPELTVLNMEQVPAYEAMFQKGVKPVLVNYRIGNAEGEGLVVVLPSPEEGLGRTVTVTLPSHEMKKLVEDEAILPLKSHLLVVDN</sequence>
<dbReference type="InterPro" id="IPR023213">
    <property type="entry name" value="CAT-like_dom_sf"/>
</dbReference>
<comment type="caution">
    <text evidence="2">The sequence shown here is derived from an EMBL/GenBank/DDBJ whole genome shotgun (WGS) entry which is preliminary data.</text>
</comment>
<proteinExistence type="inferred from homology"/>
<evidence type="ECO:0000313" key="2">
    <source>
        <dbReference type="EMBL" id="KAG9451732.1"/>
    </source>
</evidence>
<accession>A0AAV7ESA1</accession>
<dbReference type="Proteomes" id="UP000825729">
    <property type="component" value="Unassembled WGS sequence"/>
</dbReference>
<organism evidence="2 3">
    <name type="scientific">Aristolochia fimbriata</name>
    <name type="common">White veined hardy Dutchman's pipe vine</name>
    <dbReference type="NCBI Taxonomy" id="158543"/>
    <lineage>
        <taxon>Eukaryota</taxon>
        <taxon>Viridiplantae</taxon>
        <taxon>Streptophyta</taxon>
        <taxon>Embryophyta</taxon>
        <taxon>Tracheophyta</taxon>
        <taxon>Spermatophyta</taxon>
        <taxon>Magnoliopsida</taxon>
        <taxon>Magnoliidae</taxon>
        <taxon>Piperales</taxon>
        <taxon>Aristolochiaceae</taxon>
        <taxon>Aristolochia</taxon>
    </lineage>
</organism>
<name>A0AAV7ESA1_ARIFI</name>
<protein>
    <submittedName>
        <fullName evidence="2">Uncharacterized protein</fullName>
    </submittedName>
</protein>
<evidence type="ECO:0000313" key="3">
    <source>
        <dbReference type="Proteomes" id="UP000825729"/>
    </source>
</evidence>
<dbReference type="AlphaFoldDB" id="A0AAV7ESA1"/>
<dbReference type="GO" id="GO:0016747">
    <property type="term" value="F:acyltransferase activity, transferring groups other than amino-acyl groups"/>
    <property type="evidence" value="ECO:0007669"/>
    <property type="project" value="TreeGrafter"/>
</dbReference>
<dbReference type="InterPro" id="IPR050317">
    <property type="entry name" value="Plant_Fungal_Acyltransferase"/>
</dbReference>
<comment type="similarity">
    <text evidence="1">Belongs to the plant acyltransferase family.</text>
</comment>
<dbReference type="EMBL" id="JAINDJ010000003">
    <property type="protein sequence ID" value="KAG9451732.1"/>
    <property type="molecule type" value="Genomic_DNA"/>
</dbReference>
<gene>
    <name evidence="2" type="ORF">H6P81_004636</name>
</gene>
<dbReference type="Gene3D" id="3.30.559.10">
    <property type="entry name" value="Chloramphenicol acetyltransferase-like domain"/>
    <property type="match status" value="2"/>
</dbReference>
<evidence type="ECO:0000256" key="1">
    <source>
        <dbReference type="ARBA" id="ARBA00009861"/>
    </source>
</evidence>
<dbReference type="PANTHER" id="PTHR31642">
    <property type="entry name" value="TRICHOTHECENE 3-O-ACETYLTRANSFERASE"/>
    <property type="match status" value="1"/>
</dbReference>
<dbReference type="Pfam" id="PF02458">
    <property type="entry name" value="Transferase"/>
    <property type="match status" value="1"/>
</dbReference>